<dbReference type="AlphaFoldDB" id="A0A5J5EHW4"/>
<keyword evidence="2" id="KW-1185">Reference proteome</keyword>
<evidence type="ECO:0000313" key="1">
    <source>
        <dbReference type="EMBL" id="KAA8895305.1"/>
    </source>
</evidence>
<dbReference type="InParanoid" id="A0A5J5EHW4"/>
<dbReference type="Proteomes" id="UP000326924">
    <property type="component" value="Unassembled WGS sequence"/>
</dbReference>
<dbReference type="EMBL" id="VXIS01000274">
    <property type="protein sequence ID" value="KAA8895305.1"/>
    <property type="molecule type" value="Genomic_DNA"/>
</dbReference>
<protein>
    <submittedName>
        <fullName evidence="1">Uncharacterized protein</fullName>
    </submittedName>
</protein>
<gene>
    <name evidence="1" type="ORF">FN846DRAFT_970214</name>
</gene>
<name>A0A5J5EHW4_9PEZI</name>
<accession>A0A5J5EHW4</accession>
<comment type="caution">
    <text evidence="1">The sequence shown here is derived from an EMBL/GenBank/DDBJ whole genome shotgun (WGS) entry which is preliminary data.</text>
</comment>
<proteinExistence type="predicted"/>
<evidence type="ECO:0000313" key="2">
    <source>
        <dbReference type="Proteomes" id="UP000326924"/>
    </source>
</evidence>
<sequence>MNGMCTSSASFEWPTSPFDHALLGDHHGRTEEDVLAVLNLLNPYPIINIDIFGNHGHTLLELTARGYFLRSDVLEMVLRRLPLHSADAYFVIWRFLRYPNCTGAHIRALLRAGVEFPADGYEGPISTGNAELMEWLRKHVRGFVPSAEAMWRYLHGLLLFCELPFPWPDHLDPLLEVMVRISICLHPSGFTGQTLCLAIMSASWLTGRWTRNGHSIPRRWIWDLVYAMIRAGADVQEPWNDTQRPISPGYAHRPNYARSRDEPRLVGYLGWTASEMLSERERVGTL</sequence>
<reference evidence="1 2" key="1">
    <citation type="submission" date="2019-09" db="EMBL/GenBank/DDBJ databases">
        <title>Draft genome of the ectomycorrhizal ascomycete Sphaerosporella brunnea.</title>
        <authorList>
            <consortium name="DOE Joint Genome Institute"/>
            <person name="Benucci G.M."/>
            <person name="Marozzi G."/>
            <person name="Antonielli L."/>
            <person name="Sanchez S."/>
            <person name="Marco P."/>
            <person name="Wang X."/>
            <person name="Falini L.B."/>
            <person name="Barry K."/>
            <person name="Haridas S."/>
            <person name="Lipzen A."/>
            <person name="Labutti K."/>
            <person name="Grigoriev I.V."/>
            <person name="Murat C."/>
            <person name="Martin F."/>
            <person name="Albertini E."/>
            <person name="Donnini D."/>
            <person name="Bonito G."/>
        </authorList>
    </citation>
    <scope>NUCLEOTIDE SEQUENCE [LARGE SCALE GENOMIC DNA]</scope>
    <source>
        <strain evidence="1 2">Sb_GMNB300</strain>
    </source>
</reference>
<organism evidence="1 2">
    <name type="scientific">Sphaerosporella brunnea</name>
    <dbReference type="NCBI Taxonomy" id="1250544"/>
    <lineage>
        <taxon>Eukaryota</taxon>
        <taxon>Fungi</taxon>
        <taxon>Dikarya</taxon>
        <taxon>Ascomycota</taxon>
        <taxon>Pezizomycotina</taxon>
        <taxon>Pezizomycetes</taxon>
        <taxon>Pezizales</taxon>
        <taxon>Pyronemataceae</taxon>
        <taxon>Sphaerosporella</taxon>
    </lineage>
</organism>